<organism evidence="1 2">
    <name type="scientific">Trichinella murrelli</name>
    <dbReference type="NCBI Taxonomy" id="144512"/>
    <lineage>
        <taxon>Eukaryota</taxon>
        <taxon>Metazoa</taxon>
        <taxon>Ecdysozoa</taxon>
        <taxon>Nematoda</taxon>
        <taxon>Enoplea</taxon>
        <taxon>Dorylaimia</taxon>
        <taxon>Trichinellida</taxon>
        <taxon>Trichinellidae</taxon>
        <taxon>Trichinella</taxon>
    </lineage>
</organism>
<dbReference type="AlphaFoldDB" id="A0A0V0TJ77"/>
<keyword evidence="2" id="KW-1185">Reference proteome</keyword>
<dbReference type="EMBL" id="JYDJ01000245">
    <property type="protein sequence ID" value="KRX39071.1"/>
    <property type="molecule type" value="Genomic_DNA"/>
</dbReference>
<proteinExistence type="predicted"/>
<comment type="caution">
    <text evidence="1">The sequence shown here is derived from an EMBL/GenBank/DDBJ whole genome shotgun (WGS) entry which is preliminary data.</text>
</comment>
<name>A0A0V0TJ77_9BILA</name>
<evidence type="ECO:0000313" key="2">
    <source>
        <dbReference type="Proteomes" id="UP000055048"/>
    </source>
</evidence>
<dbReference type="Proteomes" id="UP000055048">
    <property type="component" value="Unassembled WGS sequence"/>
</dbReference>
<accession>A0A0V0TJ77</accession>
<reference evidence="1 2" key="1">
    <citation type="submission" date="2015-01" db="EMBL/GenBank/DDBJ databases">
        <title>Evolution of Trichinella species and genotypes.</title>
        <authorList>
            <person name="Korhonen P.K."/>
            <person name="Edoardo P."/>
            <person name="Giuseppe L.R."/>
            <person name="Gasser R.B."/>
        </authorList>
    </citation>
    <scope>NUCLEOTIDE SEQUENCE [LARGE SCALE GENOMIC DNA]</scope>
    <source>
        <strain evidence="1">ISS417</strain>
    </source>
</reference>
<evidence type="ECO:0000313" key="1">
    <source>
        <dbReference type="EMBL" id="KRX39071.1"/>
    </source>
</evidence>
<gene>
    <name evidence="1" type="ORF">T05_9994</name>
</gene>
<protein>
    <submittedName>
        <fullName evidence="1">Uncharacterized protein</fullName>
    </submittedName>
</protein>
<sequence length="69" mass="7777">MKKRLNQAIIFDYACYQAELSIVIYHISKYLLSNWLDFTKTPAVQNSRWSFVKFSACGGGGCACGYVEA</sequence>